<evidence type="ECO:0000313" key="12">
    <source>
        <dbReference type="EMBL" id="TKA78477.1"/>
    </source>
</evidence>
<dbReference type="GO" id="GO:0008270">
    <property type="term" value="F:zinc ion binding"/>
    <property type="evidence" value="ECO:0007669"/>
    <property type="project" value="UniProtKB-KW"/>
</dbReference>
<dbReference type="PROSITE" id="PS00028">
    <property type="entry name" value="ZINC_FINGER_C2H2_1"/>
    <property type="match status" value="2"/>
</dbReference>
<protein>
    <recommendedName>
        <fullName evidence="11">C2H2-type domain-containing protein</fullName>
    </recommendedName>
</protein>
<feature type="region of interest" description="Disordered" evidence="10">
    <location>
        <begin position="352"/>
        <end position="528"/>
    </location>
</feature>
<feature type="compositionally biased region" description="Low complexity" evidence="10">
    <location>
        <begin position="442"/>
        <end position="457"/>
    </location>
</feature>
<feature type="compositionally biased region" description="Basic and acidic residues" evidence="10">
    <location>
        <begin position="415"/>
        <end position="428"/>
    </location>
</feature>
<dbReference type="PANTHER" id="PTHR14196">
    <property type="entry name" value="ODD-SKIPPED - RELATED"/>
    <property type="match status" value="1"/>
</dbReference>
<evidence type="ECO:0000256" key="6">
    <source>
        <dbReference type="ARBA" id="ARBA00023015"/>
    </source>
</evidence>
<evidence type="ECO:0000313" key="13">
    <source>
        <dbReference type="Proteomes" id="UP000308768"/>
    </source>
</evidence>
<feature type="compositionally biased region" description="Gly residues" evidence="10">
    <location>
        <begin position="731"/>
        <end position="741"/>
    </location>
</feature>
<dbReference type="FunFam" id="3.30.160.60:FF:000146">
    <property type="entry name" value="C2H2 type zinc finger protein"/>
    <property type="match status" value="1"/>
</dbReference>
<dbReference type="PANTHER" id="PTHR14196:SF12">
    <property type="entry name" value="ZINC FINGER PROTEIN 208-LIKE"/>
    <property type="match status" value="1"/>
</dbReference>
<feature type="compositionally biased region" description="Polar residues" evidence="10">
    <location>
        <begin position="377"/>
        <end position="394"/>
    </location>
</feature>
<feature type="region of interest" description="Disordered" evidence="10">
    <location>
        <begin position="696"/>
        <end position="741"/>
    </location>
</feature>
<dbReference type="GO" id="GO:0000977">
    <property type="term" value="F:RNA polymerase II transcription regulatory region sequence-specific DNA binding"/>
    <property type="evidence" value="ECO:0007669"/>
    <property type="project" value="TreeGrafter"/>
</dbReference>
<evidence type="ECO:0000256" key="5">
    <source>
        <dbReference type="ARBA" id="ARBA00022833"/>
    </source>
</evidence>
<dbReference type="EMBL" id="NAJN01000141">
    <property type="protein sequence ID" value="TKA78477.1"/>
    <property type="molecule type" value="Genomic_DNA"/>
</dbReference>
<evidence type="ECO:0000256" key="2">
    <source>
        <dbReference type="ARBA" id="ARBA00022723"/>
    </source>
</evidence>
<feature type="domain" description="C2H2-type" evidence="11">
    <location>
        <begin position="561"/>
        <end position="588"/>
    </location>
</feature>
<dbReference type="Gene3D" id="3.30.160.60">
    <property type="entry name" value="Classic Zinc Finger"/>
    <property type="match status" value="3"/>
</dbReference>
<dbReference type="STRING" id="331657.A0A4U0XPV3"/>
<feature type="domain" description="C2H2-type" evidence="11">
    <location>
        <begin position="533"/>
        <end position="560"/>
    </location>
</feature>
<dbReference type="Pfam" id="PF00096">
    <property type="entry name" value="zf-C2H2"/>
    <property type="match status" value="2"/>
</dbReference>
<keyword evidence="5" id="KW-0862">Zinc</keyword>
<evidence type="ECO:0000256" key="10">
    <source>
        <dbReference type="SAM" id="MobiDB-lite"/>
    </source>
</evidence>
<dbReference type="InterPro" id="IPR050717">
    <property type="entry name" value="C2H2-ZF_Transcription_Reg"/>
</dbReference>
<keyword evidence="2" id="KW-0479">Metal-binding</keyword>
<keyword evidence="13" id="KW-1185">Reference proteome</keyword>
<evidence type="ECO:0000256" key="9">
    <source>
        <dbReference type="PROSITE-ProRule" id="PRU00042"/>
    </source>
</evidence>
<comment type="subcellular location">
    <subcellularLocation>
        <location evidence="1">Nucleus</location>
    </subcellularLocation>
</comment>
<evidence type="ECO:0000256" key="4">
    <source>
        <dbReference type="ARBA" id="ARBA00022771"/>
    </source>
</evidence>
<dbReference type="AlphaFoldDB" id="A0A4U0XPV3"/>
<feature type="compositionally biased region" description="Polar residues" evidence="10">
    <location>
        <begin position="22"/>
        <end position="54"/>
    </location>
</feature>
<keyword evidence="7" id="KW-0804">Transcription</keyword>
<dbReference type="GO" id="GO:0000981">
    <property type="term" value="F:DNA-binding transcription factor activity, RNA polymerase II-specific"/>
    <property type="evidence" value="ECO:0007669"/>
    <property type="project" value="TreeGrafter"/>
</dbReference>
<dbReference type="FunFam" id="3.30.160.60:FF:000181">
    <property type="entry name" value="C2H2 type zinc finger protein"/>
    <property type="match status" value="1"/>
</dbReference>
<proteinExistence type="predicted"/>
<accession>A0A4U0XPV3</accession>
<dbReference type="SMART" id="SM00355">
    <property type="entry name" value="ZnF_C2H2"/>
    <property type="match status" value="2"/>
</dbReference>
<keyword evidence="6" id="KW-0805">Transcription regulation</keyword>
<keyword evidence="8" id="KW-0539">Nucleus</keyword>
<dbReference type="Proteomes" id="UP000308768">
    <property type="component" value="Unassembled WGS sequence"/>
</dbReference>
<keyword evidence="3" id="KW-0677">Repeat</keyword>
<dbReference type="GO" id="GO:0005634">
    <property type="term" value="C:nucleus"/>
    <property type="evidence" value="ECO:0007669"/>
    <property type="project" value="UniProtKB-SubCell"/>
</dbReference>
<organism evidence="12 13">
    <name type="scientific">Cryomyces minteri</name>
    <dbReference type="NCBI Taxonomy" id="331657"/>
    <lineage>
        <taxon>Eukaryota</taxon>
        <taxon>Fungi</taxon>
        <taxon>Dikarya</taxon>
        <taxon>Ascomycota</taxon>
        <taxon>Pezizomycotina</taxon>
        <taxon>Dothideomycetes</taxon>
        <taxon>Dothideomycetes incertae sedis</taxon>
        <taxon>Cryomyces</taxon>
    </lineage>
</organism>
<sequence>MDSQQRGRSPSAGQGSRIRHTPSPSQHGAFNQNFNSQNFDPALSDNSTLFDNTYTSQSQAPFDLSSQYLDLDPSQQQQHQYAQQQSTLADHTFLQAQGIPQQSSAGPQFEQQGNHFTQNTFDLGEQSGFNDEFNVQFFQGNNLNQDQSIDPSFLLDPQLLANQQPPSQPVDPSELLLDQMATTHHTSPTPPHLLQQPQMRHLSAGSPHVSPGLQQGGFPSGVYSRHTSLTLDPSSAAFLQGQGTEWGGMSFRGHRRAASDTFSDISSTSAHPSPYLRNAEPFDLSDHSSPMIQAQDPGTLHDALGLSHFSLSEGQQRISPGHSPHASPRLIPQQQQSLPPFMAANNFGLSPQLNQYNGPSGFDLFPGQGQEPFPSLHQGNGSTDFGQADQTSPPEINIEFAPPSRQPSFEPPKPQNHEDTLSPPERTRSRNRTRAKSDPYAGSRSTTPGSSRGRSPSLHVPKPESANSLSPLDNIPGPPSRSPSPSSNGKSGILRRSSTSSIPERDYILDLADPTRPSSETKNGRTQKHPATFQCGLCPKRFTRAYNLRSHLRTHTDERPFVCTVCGKAFARQHDRKRHEGLHSGEKKFVCRGQLKGGAQRGCGRRFARADALGRHFRSEAGRVCIKPLLDEEAVERQRLWMEEQQMAQHAAGMAGIAPQPMMMPNDPFSVLPAALLAQYPDLANIQWTNTGNLQSEEMDEDMSGRSSFDASSGGEWLDDVSENEAYGNAQYGGNGGWNRE</sequence>
<dbReference type="OrthoDB" id="8117402at2759"/>
<evidence type="ECO:0000259" key="11">
    <source>
        <dbReference type="PROSITE" id="PS50157"/>
    </source>
</evidence>
<keyword evidence="4 9" id="KW-0863">Zinc-finger</keyword>
<evidence type="ECO:0000256" key="3">
    <source>
        <dbReference type="ARBA" id="ARBA00022737"/>
    </source>
</evidence>
<dbReference type="InterPro" id="IPR036236">
    <property type="entry name" value="Znf_C2H2_sf"/>
</dbReference>
<evidence type="ECO:0000256" key="7">
    <source>
        <dbReference type="ARBA" id="ARBA00023163"/>
    </source>
</evidence>
<gene>
    <name evidence="12" type="ORF">B0A49_03854</name>
</gene>
<feature type="region of interest" description="Disordered" evidence="10">
    <location>
        <begin position="1"/>
        <end position="54"/>
    </location>
</feature>
<dbReference type="GO" id="GO:0071248">
    <property type="term" value="P:cellular response to metal ion"/>
    <property type="evidence" value="ECO:0007669"/>
    <property type="project" value="UniProtKB-ARBA"/>
</dbReference>
<reference evidence="12 13" key="1">
    <citation type="submission" date="2017-03" db="EMBL/GenBank/DDBJ databases">
        <title>Genomes of endolithic fungi from Antarctica.</title>
        <authorList>
            <person name="Coleine C."/>
            <person name="Masonjones S."/>
            <person name="Stajich J.E."/>
        </authorList>
    </citation>
    <scope>NUCLEOTIDE SEQUENCE [LARGE SCALE GENOMIC DNA]</scope>
    <source>
        <strain evidence="12 13">CCFEE 5187</strain>
    </source>
</reference>
<evidence type="ECO:0000256" key="8">
    <source>
        <dbReference type="ARBA" id="ARBA00023242"/>
    </source>
</evidence>
<dbReference type="PROSITE" id="PS50157">
    <property type="entry name" value="ZINC_FINGER_C2H2_2"/>
    <property type="match status" value="2"/>
</dbReference>
<name>A0A4U0XPV3_9PEZI</name>
<comment type="caution">
    <text evidence="12">The sequence shown here is derived from an EMBL/GenBank/DDBJ whole genome shotgun (WGS) entry which is preliminary data.</text>
</comment>
<dbReference type="InterPro" id="IPR013087">
    <property type="entry name" value="Znf_C2H2_type"/>
</dbReference>
<dbReference type="SUPFAM" id="SSF57667">
    <property type="entry name" value="beta-beta-alpha zinc fingers"/>
    <property type="match status" value="1"/>
</dbReference>
<evidence type="ECO:0000256" key="1">
    <source>
        <dbReference type="ARBA" id="ARBA00004123"/>
    </source>
</evidence>
<feature type="compositionally biased region" description="Polar residues" evidence="10">
    <location>
        <begin position="1"/>
        <end position="14"/>
    </location>
</feature>